<feature type="region of interest" description="Disordered" evidence="1">
    <location>
        <begin position="789"/>
        <end position="904"/>
    </location>
</feature>
<dbReference type="PANTHER" id="PTHR15696:SF0">
    <property type="entry name" value="TELOMERASE-BINDING PROTEIN EST1A"/>
    <property type="match status" value="1"/>
</dbReference>
<dbReference type="GO" id="GO:0042162">
    <property type="term" value="F:telomeric DNA binding"/>
    <property type="evidence" value="ECO:0007669"/>
    <property type="project" value="TreeGrafter"/>
</dbReference>
<dbReference type="GO" id="GO:0000184">
    <property type="term" value="P:nuclear-transcribed mRNA catabolic process, nonsense-mediated decay"/>
    <property type="evidence" value="ECO:0007669"/>
    <property type="project" value="TreeGrafter"/>
</dbReference>
<dbReference type="GO" id="GO:0005697">
    <property type="term" value="C:telomerase holoenzyme complex"/>
    <property type="evidence" value="ECO:0007669"/>
    <property type="project" value="TreeGrafter"/>
</dbReference>
<dbReference type="InterPro" id="IPR011990">
    <property type="entry name" value="TPR-like_helical_dom_sf"/>
</dbReference>
<feature type="compositionally biased region" description="Basic and acidic residues" evidence="1">
    <location>
        <begin position="639"/>
        <end position="654"/>
    </location>
</feature>
<reference evidence="2" key="1">
    <citation type="submission" date="2023-03" db="EMBL/GenBank/DDBJ databases">
        <title>Complete genome of Cladonia borealis.</title>
        <authorList>
            <person name="Park H."/>
        </authorList>
    </citation>
    <scope>NUCLEOTIDE SEQUENCE</scope>
    <source>
        <strain evidence="2">ANT050790</strain>
    </source>
</reference>
<comment type="caution">
    <text evidence="2">The sequence shown here is derived from an EMBL/GenBank/DDBJ whole genome shotgun (WGS) entry which is preliminary data.</text>
</comment>
<evidence type="ECO:0000256" key="1">
    <source>
        <dbReference type="SAM" id="MobiDB-lite"/>
    </source>
</evidence>
<dbReference type="PANTHER" id="PTHR15696">
    <property type="entry name" value="SMG-7 SUPPRESSOR WITH MORPHOLOGICAL EFFECT ON GENITALIA PROTEIN 7"/>
    <property type="match status" value="1"/>
</dbReference>
<sequence length="904" mass="101804">MPASGRNYFGSLANKPGKTAEQEEEPEYKSNDGDHPSRSMLAPQDRLPEGDITTPMTGQGTRFDDIDYKRPTSAIKPSLYQPSNDRESPRKQHGQSSQRPYGYSNEKLSPPRGRQPPEPGGWDTKPEDRRTHSNTQHDDPYGERPEQVFRLGTDQKKTSSLPSSVDDGPEASDVQPEMLLQPETRPISHDQLVIEVKGIYAGLVMVEAKCIDIDEKQSAAAQEKDPSKRAMLKNDQYQSLIALHKQLLHEHHDFFLASQHPAASPALSRLAAKYSMPARMWRHGIHAFLEVLRHRLPESLEHMLAFIYIAYSMMALLYETVPAFEDTWIECLGDLGRYRMAIEDDDPKDREVWSNVARFWYNKAADNSPRVGRLFHHLAILARPYSLEQLSLYIRALTCPIPFESARGSAMTLFNPILNGKETFARRPTSLETVLIKAHGVLFTSEPLQSPERFDAVIEVLSKEDFLDNHIRKANTKFKENGVYAAIANIGALFEYGMSKLEGSKPVLQMVFDRERAKKEADKEAENITTISKEDTTRPAKAEESRRAGLEIPTLNTPEASLLVISQASRLAFFTFSVCLRRPKDRNVYALVHVYLVFLRSIVRLEDAGALLEKDIPRKELCSFLATLSAEYDASNGKDPARARSRLESPEFPKPEQGVGHPLFEDYVLRDSRFTQRYYPEKWFSDAMVDHEERSVEMPSANESRVERILWLAYDIASANRWIYYDKAAKAFMPTEITKPIRAAQAQRDPGPLDEDSIMVDSVAIFHTPGTMSVAASDSYDSTIEFTPRTTSLAESESCDESIASTGAPTPMDLQASVAPRALSAPKSPDAEGYMEDTAMEDSGPGQEHQSMSELNKVSEAKDAPWPPDRIVGPALSPHLRKPRDDFTFGTRDYEHEDAETYKP</sequence>
<gene>
    <name evidence="2" type="ORF">JMJ35_004185</name>
</gene>
<dbReference type="GO" id="GO:0070034">
    <property type="term" value="F:telomerase RNA binding"/>
    <property type="evidence" value="ECO:0007669"/>
    <property type="project" value="TreeGrafter"/>
</dbReference>
<dbReference type="Gene3D" id="1.25.40.10">
    <property type="entry name" value="Tetratricopeptide repeat domain"/>
    <property type="match status" value="1"/>
</dbReference>
<evidence type="ECO:0000313" key="2">
    <source>
        <dbReference type="EMBL" id="KAK0513199.1"/>
    </source>
</evidence>
<name>A0AA39R3Y7_9LECA</name>
<accession>A0AA39R3Y7</accession>
<feature type="region of interest" description="Disordered" evidence="1">
    <location>
        <begin position="634"/>
        <end position="657"/>
    </location>
</feature>
<evidence type="ECO:0000313" key="3">
    <source>
        <dbReference type="Proteomes" id="UP001166286"/>
    </source>
</evidence>
<feature type="region of interest" description="Disordered" evidence="1">
    <location>
        <begin position="1"/>
        <end position="173"/>
    </location>
</feature>
<dbReference type="EMBL" id="JAFEKC020000008">
    <property type="protein sequence ID" value="KAK0513199.1"/>
    <property type="molecule type" value="Genomic_DNA"/>
</dbReference>
<dbReference type="SUPFAM" id="SSF48452">
    <property type="entry name" value="TPR-like"/>
    <property type="match status" value="1"/>
</dbReference>
<keyword evidence="3" id="KW-1185">Reference proteome</keyword>
<feature type="region of interest" description="Disordered" evidence="1">
    <location>
        <begin position="523"/>
        <end position="548"/>
    </location>
</feature>
<feature type="compositionally biased region" description="Basic and acidic residues" evidence="1">
    <location>
        <begin position="883"/>
        <end position="904"/>
    </location>
</feature>
<dbReference type="InterPro" id="IPR045153">
    <property type="entry name" value="Est1/Ebs1-like"/>
</dbReference>
<dbReference type="AlphaFoldDB" id="A0AA39R3Y7"/>
<proteinExistence type="predicted"/>
<dbReference type="FunFam" id="1.25.40.10:FF:000202">
    <property type="entry name" value="Unplaced genomic scaffold supercont1.7, whole genome shotgun sequence"/>
    <property type="match status" value="1"/>
</dbReference>
<organism evidence="2 3">
    <name type="scientific">Cladonia borealis</name>
    <dbReference type="NCBI Taxonomy" id="184061"/>
    <lineage>
        <taxon>Eukaryota</taxon>
        <taxon>Fungi</taxon>
        <taxon>Dikarya</taxon>
        <taxon>Ascomycota</taxon>
        <taxon>Pezizomycotina</taxon>
        <taxon>Lecanoromycetes</taxon>
        <taxon>OSLEUM clade</taxon>
        <taxon>Lecanoromycetidae</taxon>
        <taxon>Lecanorales</taxon>
        <taxon>Lecanorineae</taxon>
        <taxon>Cladoniaceae</taxon>
        <taxon>Cladonia</taxon>
    </lineage>
</organism>
<feature type="compositionally biased region" description="Basic and acidic residues" evidence="1">
    <location>
        <begin position="124"/>
        <end position="157"/>
    </location>
</feature>
<feature type="compositionally biased region" description="Basic and acidic residues" evidence="1">
    <location>
        <begin position="27"/>
        <end position="37"/>
    </location>
</feature>
<evidence type="ECO:0008006" key="4">
    <source>
        <dbReference type="Google" id="ProtNLM"/>
    </source>
</evidence>
<dbReference type="Proteomes" id="UP001166286">
    <property type="component" value="Unassembled WGS sequence"/>
</dbReference>
<protein>
    <recommendedName>
        <fullName evidence="4">DNA/RNA-binding domain-containing protein</fullName>
    </recommendedName>
</protein>